<accession>A0A0K6I043</accession>
<keyword evidence="2" id="KW-0223">Dioxygenase</keyword>
<evidence type="ECO:0000313" key="3">
    <source>
        <dbReference type="Proteomes" id="UP000183900"/>
    </source>
</evidence>
<dbReference type="EMBL" id="CYHE01000006">
    <property type="protein sequence ID" value="CUA96637.1"/>
    <property type="molecule type" value="Genomic_DNA"/>
</dbReference>
<dbReference type="Pfam" id="PF00903">
    <property type="entry name" value="Glyoxalase"/>
    <property type="match status" value="1"/>
</dbReference>
<dbReference type="InterPro" id="IPR029068">
    <property type="entry name" value="Glyas_Bleomycin-R_OHBP_Dase"/>
</dbReference>
<proteinExistence type="predicted"/>
<dbReference type="SUPFAM" id="SSF54593">
    <property type="entry name" value="Glyoxalase/Bleomycin resistance protein/Dihydroxybiphenyl dioxygenase"/>
    <property type="match status" value="1"/>
</dbReference>
<dbReference type="RefSeq" id="WP_055455729.1">
    <property type="nucleotide sequence ID" value="NZ_CYHE01000006.1"/>
</dbReference>
<organism evidence="2 3">
    <name type="scientific">Pannonibacter indicus</name>
    <dbReference type="NCBI Taxonomy" id="466044"/>
    <lineage>
        <taxon>Bacteria</taxon>
        <taxon>Pseudomonadati</taxon>
        <taxon>Pseudomonadota</taxon>
        <taxon>Alphaproteobacteria</taxon>
        <taxon>Hyphomicrobiales</taxon>
        <taxon>Stappiaceae</taxon>
        <taxon>Pannonibacter</taxon>
    </lineage>
</organism>
<reference evidence="3" key="1">
    <citation type="submission" date="2015-08" db="EMBL/GenBank/DDBJ databases">
        <authorList>
            <person name="Varghese N."/>
        </authorList>
    </citation>
    <scope>NUCLEOTIDE SEQUENCE [LARGE SCALE GENOMIC DNA]</scope>
    <source>
        <strain evidence="3">DSM 23407</strain>
    </source>
</reference>
<dbReference type="GO" id="GO:0051213">
    <property type="term" value="F:dioxygenase activity"/>
    <property type="evidence" value="ECO:0007669"/>
    <property type="project" value="UniProtKB-KW"/>
</dbReference>
<feature type="domain" description="VOC" evidence="1">
    <location>
        <begin position="5"/>
        <end position="123"/>
    </location>
</feature>
<protein>
    <submittedName>
        <fullName evidence="2">Catechol 2,3-dioxygenase or other lactoylglutathione lyase family enzyme</fullName>
    </submittedName>
</protein>
<dbReference type="OrthoDB" id="9792626at2"/>
<gene>
    <name evidence="2" type="ORF">Ga0061067_10627</name>
</gene>
<dbReference type="InterPro" id="IPR004360">
    <property type="entry name" value="Glyas_Fos-R_dOase_dom"/>
</dbReference>
<keyword evidence="3" id="KW-1185">Reference proteome</keyword>
<keyword evidence="2" id="KW-0456">Lyase</keyword>
<evidence type="ECO:0000313" key="2">
    <source>
        <dbReference type="EMBL" id="CUA96637.1"/>
    </source>
</evidence>
<name>A0A0K6I043_9HYPH</name>
<dbReference type="Gene3D" id="3.10.180.10">
    <property type="entry name" value="2,3-Dihydroxybiphenyl 1,2-Dioxygenase, domain 1"/>
    <property type="match status" value="1"/>
</dbReference>
<keyword evidence="2" id="KW-0560">Oxidoreductase</keyword>
<dbReference type="PROSITE" id="PS51819">
    <property type="entry name" value="VOC"/>
    <property type="match status" value="1"/>
</dbReference>
<sequence length="146" mass="16321">MPIHGLSHMTFICCEITRMTRTLTEVLGLRELYCSRGAGFSLSAEKFFVSGDIWIAVMQGESLPERSSNHIAFKVDDAEIEPAMERIRSLGLEVRPPRPRIAVEGRSVYFCDEDNHLFELHSGTLEERLAAYARQTGAEDSGVSVT</sequence>
<evidence type="ECO:0000259" key="1">
    <source>
        <dbReference type="PROSITE" id="PS51819"/>
    </source>
</evidence>
<dbReference type="GO" id="GO:0016829">
    <property type="term" value="F:lyase activity"/>
    <property type="evidence" value="ECO:0007669"/>
    <property type="project" value="UniProtKB-KW"/>
</dbReference>
<dbReference type="InterPro" id="IPR037523">
    <property type="entry name" value="VOC_core"/>
</dbReference>
<dbReference type="AlphaFoldDB" id="A0A0K6I043"/>
<dbReference type="NCBIfam" id="NF000222">
    <property type="entry name" value="FosX"/>
    <property type="match status" value="1"/>
</dbReference>
<dbReference type="Proteomes" id="UP000183900">
    <property type="component" value="Unassembled WGS sequence"/>
</dbReference>